<feature type="domain" description="HTH gntR-type" evidence="6">
    <location>
        <begin position="10"/>
        <end position="78"/>
    </location>
</feature>
<evidence type="ECO:0000313" key="8">
    <source>
        <dbReference type="Proteomes" id="UP000559117"/>
    </source>
</evidence>
<evidence type="ECO:0000313" key="7">
    <source>
        <dbReference type="EMBL" id="MBB5336246.1"/>
    </source>
</evidence>
<dbReference type="AlphaFoldDB" id="A0A840UGJ8"/>
<evidence type="ECO:0000256" key="4">
    <source>
        <dbReference type="ARBA" id="ARBA00023125"/>
    </source>
</evidence>
<evidence type="ECO:0000256" key="2">
    <source>
        <dbReference type="ARBA" id="ARBA00022898"/>
    </source>
</evidence>
<dbReference type="PROSITE" id="PS50949">
    <property type="entry name" value="HTH_GNTR"/>
    <property type="match status" value="1"/>
</dbReference>
<dbReference type="GO" id="GO:0008483">
    <property type="term" value="F:transaminase activity"/>
    <property type="evidence" value="ECO:0007669"/>
    <property type="project" value="UniProtKB-KW"/>
</dbReference>
<proteinExistence type="inferred from homology"/>
<dbReference type="CDD" id="cd07377">
    <property type="entry name" value="WHTH_GntR"/>
    <property type="match status" value="1"/>
</dbReference>
<dbReference type="RefSeq" id="WP_183861029.1">
    <property type="nucleotide sequence ID" value="NZ_JACHFH010000015.1"/>
</dbReference>
<dbReference type="InterPro" id="IPR015424">
    <property type="entry name" value="PyrdxlP-dep_Trfase"/>
</dbReference>
<keyword evidence="7" id="KW-0032">Aminotransferase</keyword>
<keyword evidence="5" id="KW-0804">Transcription</keyword>
<gene>
    <name evidence="7" type="ORF">HNR32_001394</name>
</gene>
<dbReference type="Gene3D" id="1.10.10.10">
    <property type="entry name" value="Winged helix-like DNA-binding domain superfamily/Winged helix DNA-binding domain"/>
    <property type="match status" value="1"/>
</dbReference>
<dbReference type="Pfam" id="PF00155">
    <property type="entry name" value="Aminotran_1_2"/>
    <property type="match status" value="1"/>
</dbReference>
<protein>
    <submittedName>
        <fullName evidence="7">GntR family transcriptional regulator/MocR family aminotransferase</fullName>
    </submittedName>
</protein>
<dbReference type="CDD" id="cd00609">
    <property type="entry name" value="AAT_like"/>
    <property type="match status" value="1"/>
</dbReference>
<evidence type="ECO:0000256" key="5">
    <source>
        <dbReference type="ARBA" id="ARBA00023163"/>
    </source>
</evidence>
<evidence type="ECO:0000256" key="3">
    <source>
        <dbReference type="ARBA" id="ARBA00023015"/>
    </source>
</evidence>
<dbReference type="GO" id="GO:0003677">
    <property type="term" value="F:DNA binding"/>
    <property type="evidence" value="ECO:0007669"/>
    <property type="project" value="UniProtKB-KW"/>
</dbReference>
<organism evidence="7 8">
    <name type="scientific">Pectinatus brassicae</name>
    <dbReference type="NCBI Taxonomy" id="862415"/>
    <lineage>
        <taxon>Bacteria</taxon>
        <taxon>Bacillati</taxon>
        <taxon>Bacillota</taxon>
        <taxon>Negativicutes</taxon>
        <taxon>Selenomonadales</taxon>
        <taxon>Selenomonadaceae</taxon>
        <taxon>Pectinatus</taxon>
    </lineage>
</organism>
<dbReference type="InterPro" id="IPR004839">
    <property type="entry name" value="Aminotransferase_I/II_large"/>
</dbReference>
<dbReference type="PANTHER" id="PTHR46577">
    <property type="entry name" value="HTH-TYPE TRANSCRIPTIONAL REGULATORY PROTEIN GABR"/>
    <property type="match status" value="1"/>
</dbReference>
<keyword evidence="3" id="KW-0805">Transcription regulation</keyword>
<comment type="caution">
    <text evidence="7">The sequence shown here is derived from an EMBL/GenBank/DDBJ whole genome shotgun (WGS) entry which is preliminary data.</text>
</comment>
<dbReference type="InterPro" id="IPR036388">
    <property type="entry name" value="WH-like_DNA-bd_sf"/>
</dbReference>
<comment type="similarity">
    <text evidence="1">In the C-terminal section; belongs to the class-I pyridoxal-phosphate-dependent aminotransferase family.</text>
</comment>
<dbReference type="SMART" id="SM00345">
    <property type="entry name" value="HTH_GNTR"/>
    <property type="match status" value="1"/>
</dbReference>
<dbReference type="Gene3D" id="3.40.640.10">
    <property type="entry name" value="Type I PLP-dependent aspartate aminotransferase-like (Major domain)"/>
    <property type="match status" value="1"/>
</dbReference>
<evidence type="ECO:0000256" key="1">
    <source>
        <dbReference type="ARBA" id="ARBA00005384"/>
    </source>
</evidence>
<dbReference type="GO" id="GO:0003700">
    <property type="term" value="F:DNA-binding transcription factor activity"/>
    <property type="evidence" value="ECO:0007669"/>
    <property type="project" value="InterPro"/>
</dbReference>
<keyword evidence="8" id="KW-1185">Reference proteome</keyword>
<keyword evidence="7" id="KW-0808">Transferase</keyword>
<dbReference type="InterPro" id="IPR015421">
    <property type="entry name" value="PyrdxlP-dep_Trfase_major"/>
</dbReference>
<dbReference type="InterPro" id="IPR036390">
    <property type="entry name" value="WH_DNA-bd_sf"/>
</dbReference>
<dbReference type="SUPFAM" id="SSF46785">
    <property type="entry name" value="Winged helix' DNA-binding domain"/>
    <property type="match status" value="1"/>
</dbReference>
<keyword evidence="2" id="KW-0663">Pyridoxal phosphate</keyword>
<dbReference type="GO" id="GO:0030170">
    <property type="term" value="F:pyridoxal phosphate binding"/>
    <property type="evidence" value="ECO:0007669"/>
    <property type="project" value="InterPro"/>
</dbReference>
<dbReference type="EMBL" id="JACHFH010000015">
    <property type="protein sequence ID" value="MBB5336246.1"/>
    <property type="molecule type" value="Genomic_DNA"/>
</dbReference>
<name>A0A840UGJ8_9FIRM</name>
<reference evidence="7 8" key="1">
    <citation type="submission" date="2020-08" db="EMBL/GenBank/DDBJ databases">
        <title>Genomic Encyclopedia of Type Strains, Phase IV (KMG-IV): sequencing the most valuable type-strain genomes for metagenomic binning, comparative biology and taxonomic classification.</title>
        <authorList>
            <person name="Goeker M."/>
        </authorList>
    </citation>
    <scope>NUCLEOTIDE SEQUENCE [LARGE SCALE GENOMIC DNA]</scope>
    <source>
        <strain evidence="7 8">DSM 24661</strain>
    </source>
</reference>
<keyword evidence="4" id="KW-0238">DNA-binding</keyword>
<dbReference type="PANTHER" id="PTHR46577:SF1">
    <property type="entry name" value="HTH-TYPE TRANSCRIPTIONAL REGULATORY PROTEIN GABR"/>
    <property type="match status" value="1"/>
</dbReference>
<dbReference type="Proteomes" id="UP000559117">
    <property type="component" value="Unassembled WGS sequence"/>
</dbReference>
<dbReference type="InterPro" id="IPR051446">
    <property type="entry name" value="HTH_trans_reg/aminotransferase"/>
</dbReference>
<sequence length="471" mass="54289">MIYLNKNTKQPLYLQIYNQIKTDILLHVLKEGTILTGSRTLAQTLHISRNTVDTAYSQLATEGYIIAQKGVGYIITALPKLSITTSAQPFLVIKKPLPATYKAQDIKYDLTNGSHTNDLFPKTLWRRTTIKCLDILDQQARLSSHLDKQGEIYLRENLLAYLRRIRGVKCQPEQIIITCGLQQSLDIICKLLHDKRPSVLMEEPGYHKAAAVFKNNNLKIKTIPIDKYGINVNKFPQDISSCLIYSTPSHQFPTGITMPIHRRLELLTWAKTNTSYILEDDFDSELRYYAKQIPSLQSIDENNNVIYLGTFSKGLSPSLRMGYIILPPQLLEIYMDKFQNYNSTVPILNQYVVAYLLENGEYDRHIRRLNSIFRKRLELFNKEFSIFNDKIKIIGNNSGQYFLLEFAADVQQSELIIAAKKQSVQVYPTMQFWQDRADCPDNTLFLGFSKISLKDIPDCVHRLKKAWSKFL</sequence>
<dbReference type="InterPro" id="IPR000524">
    <property type="entry name" value="Tscrpt_reg_HTH_GntR"/>
</dbReference>
<dbReference type="Pfam" id="PF00392">
    <property type="entry name" value="GntR"/>
    <property type="match status" value="1"/>
</dbReference>
<dbReference type="SUPFAM" id="SSF53383">
    <property type="entry name" value="PLP-dependent transferases"/>
    <property type="match status" value="1"/>
</dbReference>
<accession>A0A840UGJ8</accession>
<evidence type="ECO:0000259" key="6">
    <source>
        <dbReference type="PROSITE" id="PS50949"/>
    </source>
</evidence>